<evidence type="ECO:0000259" key="2">
    <source>
        <dbReference type="PROSITE" id="PS50858"/>
    </source>
</evidence>
<evidence type="ECO:0000313" key="4">
    <source>
        <dbReference type="Proteomes" id="UP001412067"/>
    </source>
</evidence>
<dbReference type="SUPFAM" id="SSF140383">
    <property type="entry name" value="BSD domain-like"/>
    <property type="match status" value="1"/>
</dbReference>
<keyword evidence="4" id="KW-1185">Reference proteome</keyword>
<comment type="caution">
    <text evidence="3">The sequence shown here is derived from an EMBL/GenBank/DDBJ whole genome shotgun (WGS) entry which is preliminary data.</text>
</comment>
<dbReference type="EMBL" id="JBBWWR010000012">
    <property type="protein sequence ID" value="KAK8959313.1"/>
    <property type="molecule type" value="Genomic_DNA"/>
</dbReference>
<feature type="compositionally biased region" description="Polar residues" evidence="1">
    <location>
        <begin position="50"/>
        <end position="61"/>
    </location>
</feature>
<dbReference type="InterPro" id="IPR035925">
    <property type="entry name" value="BSD_dom_sf"/>
</dbReference>
<reference evidence="3 4" key="1">
    <citation type="journal article" date="2022" name="Nat. Plants">
        <title>Genomes of leafy and leafless Platanthera orchids illuminate the evolution of mycoheterotrophy.</title>
        <authorList>
            <person name="Li M.H."/>
            <person name="Liu K.W."/>
            <person name="Li Z."/>
            <person name="Lu H.C."/>
            <person name="Ye Q.L."/>
            <person name="Zhang D."/>
            <person name="Wang J.Y."/>
            <person name="Li Y.F."/>
            <person name="Zhong Z.M."/>
            <person name="Liu X."/>
            <person name="Yu X."/>
            <person name="Liu D.K."/>
            <person name="Tu X.D."/>
            <person name="Liu B."/>
            <person name="Hao Y."/>
            <person name="Liao X.Y."/>
            <person name="Jiang Y.T."/>
            <person name="Sun W.H."/>
            <person name="Chen J."/>
            <person name="Chen Y.Q."/>
            <person name="Ai Y."/>
            <person name="Zhai J.W."/>
            <person name="Wu S.S."/>
            <person name="Zhou Z."/>
            <person name="Hsiao Y.Y."/>
            <person name="Wu W.L."/>
            <person name="Chen Y.Y."/>
            <person name="Lin Y.F."/>
            <person name="Hsu J.L."/>
            <person name="Li C.Y."/>
            <person name="Wang Z.W."/>
            <person name="Zhao X."/>
            <person name="Zhong W.Y."/>
            <person name="Ma X.K."/>
            <person name="Ma L."/>
            <person name="Huang J."/>
            <person name="Chen G.Z."/>
            <person name="Huang M.Z."/>
            <person name="Huang L."/>
            <person name="Peng D.H."/>
            <person name="Luo Y.B."/>
            <person name="Zou S.Q."/>
            <person name="Chen S.P."/>
            <person name="Lan S."/>
            <person name="Tsai W.C."/>
            <person name="Van de Peer Y."/>
            <person name="Liu Z.J."/>
        </authorList>
    </citation>
    <scope>NUCLEOTIDE SEQUENCE [LARGE SCALE GENOMIC DNA]</scope>
    <source>
        <strain evidence="3">Lor288</strain>
    </source>
</reference>
<feature type="region of interest" description="Disordered" evidence="1">
    <location>
        <begin position="1"/>
        <end position="61"/>
    </location>
</feature>
<organism evidence="3 4">
    <name type="scientific">Platanthera guangdongensis</name>
    <dbReference type="NCBI Taxonomy" id="2320717"/>
    <lineage>
        <taxon>Eukaryota</taxon>
        <taxon>Viridiplantae</taxon>
        <taxon>Streptophyta</taxon>
        <taxon>Embryophyta</taxon>
        <taxon>Tracheophyta</taxon>
        <taxon>Spermatophyta</taxon>
        <taxon>Magnoliopsida</taxon>
        <taxon>Liliopsida</taxon>
        <taxon>Asparagales</taxon>
        <taxon>Orchidaceae</taxon>
        <taxon>Orchidoideae</taxon>
        <taxon>Orchideae</taxon>
        <taxon>Orchidinae</taxon>
        <taxon>Platanthera</taxon>
    </lineage>
</organism>
<dbReference type="PANTHER" id="PTHR31923:SF4">
    <property type="entry name" value="BSD DOMAIN-CONTAINING PROTEIN"/>
    <property type="match status" value="1"/>
</dbReference>
<proteinExistence type="predicted"/>
<dbReference type="Pfam" id="PF03909">
    <property type="entry name" value="BSD"/>
    <property type="match status" value="1"/>
</dbReference>
<feature type="region of interest" description="Disordered" evidence="1">
    <location>
        <begin position="82"/>
        <end position="119"/>
    </location>
</feature>
<dbReference type="Proteomes" id="UP001412067">
    <property type="component" value="Unassembled WGS sequence"/>
</dbReference>
<dbReference type="PROSITE" id="PS50858">
    <property type="entry name" value="BSD"/>
    <property type="match status" value="1"/>
</dbReference>
<sequence>MSWLRTLAGPLQSPSAGDGGSEEFSRESSEATPSFDDARKDELEGPIEQGSPSRRAQEDISTFTRALSSKFWGVSSFLSPPPFSQTTPSSSSPPRIYSSSSPSLRRQQQEPTISSDSELVVSYESSRTAGFRSDFEEIGGTLKTGIARLSNNVTINGISKIAYSFLSVREDEEEEEEEVEVREHEDEHVADVVGVTDEVLAFARNIACHPETWLDFPMLSDDEGFFDDCDMSIIQQDHALVIESLAPRLAALRIELCPTHMSIGCFWKIYFALLHPRLNKHDADLLSTPQIVEARAMLQHGLQKQAREAAEQSRGCNLALRDADDECSSTSAGQFYAPGMLTNYWLPQGGTATFSSSVKDLETEKHCALNSGTEFVDKFVVKEEPLWMNVKEEEDDWPEDDTQDVDGAAMAGILRCNAEDISFSDLEDGDDSWNFAGAIKGLKLI</sequence>
<feature type="domain" description="BSD" evidence="2">
    <location>
        <begin position="235"/>
        <end position="278"/>
    </location>
</feature>
<protein>
    <recommendedName>
        <fullName evidence="2">BSD domain-containing protein</fullName>
    </recommendedName>
</protein>
<feature type="compositionally biased region" description="Polar residues" evidence="1">
    <location>
        <begin position="109"/>
        <end position="119"/>
    </location>
</feature>
<dbReference type="PANTHER" id="PTHR31923">
    <property type="entry name" value="BSD DOMAIN-CONTAINING PROTEIN"/>
    <property type="match status" value="1"/>
</dbReference>
<evidence type="ECO:0000256" key="1">
    <source>
        <dbReference type="SAM" id="MobiDB-lite"/>
    </source>
</evidence>
<evidence type="ECO:0000313" key="3">
    <source>
        <dbReference type="EMBL" id="KAK8959313.1"/>
    </source>
</evidence>
<name>A0ABR2M5K0_9ASPA</name>
<feature type="compositionally biased region" description="Low complexity" evidence="1">
    <location>
        <begin position="84"/>
        <end position="105"/>
    </location>
</feature>
<gene>
    <name evidence="3" type="ORF">KSP40_PGU007222</name>
</gene>
<dbReference type="SMART" id="SM00751">
    <property type="entry name" value="BSD"/>
    <property type="match status" value="1"/>
</dbReference>
<accession>A0ABR2M5K0</accession>
<dbReference type="InterPro" id="IPR005607">
    <property type="entry name" value="BSD_dom"/>
</dbReference>